<dbReference type="RefSeq" id="WP_101546760.1">
    <property type="nucleotide sequence ID" value="NZ_FXYX01000018.1"/>
</dbReference>
<keyword evidence="2" id="KW-0812">Transmembrane</keyword>
<keyword evidence="2" id="KW-0472">Membrane</keyword>
<evidence type="ECO:0000256" key="2">
    <source>
        <dbReference type="SAM" id="Phobius"/>
    </source>
</evidence>
<sequence>MTAQIVNDESSEWDGARFGREESTGVAFGMDMLQIVFLGVGMVIIVVCVVAGGFPGGLIAAALTAGVFGAIGIPRIFGKSLLTWVRVILSSQSRKRTGQNEYLPEESGVDVVVGDEGIELSPELEVIDPPRRSEDTGRDKKGRIKPLKPGRLLLPGEFSELLVYQMPGGAAFAYDPVAKEGIVVAQISTHKAFGLESFEDQETRLRAWAEAEATIAGIDGVLRVQMADQTTIASGSAVLDHYEQEISNAQTVVDPDTGETVEQAGEAIDPFLHQSLVDMLVAAEGRPVHGMWMAVVLSQTKLAKRIHSAGRGIRGFMETALVAMGAVESALPESGTEVVRWHSPRSLAALVRTAFDPAASVEISEREDGVDVGAAGPMWARDSLATFASEGAIHRTFKVSEFPRSQAQLGFLQNFIFSGDFRHTVSVYMKPRDIGKALKTNERSKATWTSNATLRDKLGKQTTLRHDRQLEDLSQEESELERGHAALKMTVMVTVSAFSEEEMDASVSQLKTAAARANCELRVMYGQQDSAFMAAATPLGRLNI</sequence>
<organism evidence="3 4">
    <name type="scientific">Brevibacterium iodinum ATCC 49514</name>
    <dbReference type="NCBI Taxonomy" id="1255616"/>
    <lineage>
        <taxon>Bacteria</taxon>
        <taxon>Bacillati</taxon>
        <taxon>Actinomycetota</taxon>
        <taxon>Actinomycetes</taxon>
        <taxon>Micrococcales</taxon>
        <taxon>Brevibacteriaceae</taxon>
        <taxon>Brevibacterium</taxon>
    </lineage>
</organism>
<evidence type="ECO:0000256" key="1">
    <source>
        <dbReference type="SAM" id="MobiDB-lite"/>
    </source>
</evidence>
<dbReference type="AlphaFoldDB" id="A0A2H1JV32"/>
<evidence type="ECO:0008006" key="5">
    <source>
        <dbReference type="Google" id="ProtNLM"/>
    </source>
</evidence>
<evidence type="ECO:0000313" key="4">
    <source>
        <dbReference type="Proteomes" id="UP000234382"/>
    </source>
</evidence>
<feature type="transmembrane region" description="Helical" evidence="2">
    <location>
        <begin position="32"/>
        <end position="52"/>
    </location>
</feature>
<proteinExistence type="predicted"/>
<gene>
    <name evidence="3" type="ORF">BI49514_02393</name>
</gene>
<feature type="transmembrane region" description="Helical" evidence="2">
    <location>
        <begin position="58"/>
        <end position="77"/>
    </location>
</feature>
<keyword evidence="2" id="KW-1133">Transmembrane helix</keyword>
<dbReference type="EMBL" id="FXYX01000018">
    <property type="protein sequence ID" value="SMX91367.1"/>
    <property type="molecule type" value="Genomic_DNA"/>
</dbReference>
<keyword evidence="4" id="KW-1185">Reference proteome</keyword>
<feature type="compositionally biased region" description="Basic and acidic residues" evidence="1">
    <location>
        <begin position="128"/>
        <end position="139"/>
    </location>
</feature>
<dbReference type="Proteomes" id="UP000234382">
    <property type="component" value="Unassembled WGS sequence"/>
</dbReference>
<reference evidence="4" key="1">
    <citation type="submission" date="2017-03" db="EMBL/GenBank/DDBJ databases">
        <authorList>
            <person name="Monnet C."/>
        </authorList>
    </citation>
    <scope>NUCLEOTIDE SEQUENCE [LARGE SCALE GENOMIC DNA]</scope>
    <source>
        <strain evidence="4">ATCC 49514</strain>
    </source>
</reference>
<dbReference type="InterPro" id="IPR049978">
    <property type="entry name" value="SCO6880-like"/>
</dbReference>
<dbReference type="NCBIfam" id="NF042935">
    <property type="entry name" value="SCO6880_fam"/>
    <property type="match status" value="1"/>
</dbReference>
<name>A0A2H1JV32_9MICO</name>
<protein>
    <recommendedName>
        <fullName evidence="5">PrgI family protein</fullName>
    </recommendedName>
</protein>
<feature type="region of interest" description="Disordered" evidence="1">
    <location>
        <begin position="124"/>
        <end position="144"/>
    </location>
</feature>
<evidence type="ECO:0000313" key="3">
    <source>
        <dbReference type="EMBL" id="SMX91367.1"/>
    </source>
</evidence>
<accession>A0A2H1JV32</accession>